<dbReference type="OrthoDB" id="8898434at2759"/>
<gene>
    <name evidence="1" type="primary">ILF3</name>
</gene>
<accession>L8E9J1</accession>
<dbReference type="AlphaFoldDB" id="L8E9J1"/>
<name>L8E9J1_HUMAN</name>
<protein>
    <submittedName>
        <fullName evidence="1">Alternative protein ILF3</fullName>
    </submittedName>
</protein>
<proteinExistence type="predicted"/>
<sequence>MLWVDGLLHVQWRPPGASMSGEGVHTLTWQVDTMGCLVDGPWRSVSWNWAHAIPEGSGCPRKERRATDYTIGRVWLTGMKLEGGAGPCRGLVLIPGRKCWGFMN</sequence>
<evidence type="ECO:0000313" key="1">
    <source>
        <dbReference type="EMBL" id="CCQ43406.1"/>
    </source>
</evidence>
<dbReference type="ChiTaRS" id="ILF3">
    <property type="organism name" value="human"/>
</dbReference>
<reference evidence="1" key="1">
    <citation type="journal article" date="2013" name="PLoS ONE">
        <title>Direct detection of alternative open reading frames translation products in human significantly expands the proteome.</title>
        <authorList>
            <person name="Vanderperre B."/>
            <person name="Lucier J.-F."/>
            <person name="Motard J."/>
            <person name="Tremblay G."/>
            <person name="Vanderperre S."/>
            <person name="Wisztorski M."/>
            <person name="Salzet M."/>
            <person name="Boisvert F.-M."/>
            <person name="Roucou X."/>
        </authorList>
    </citation>
    <scope>NUCLEOTIDE SEQUENCE</scope>
</reference>
<organism evidence="1">
    <name type="scientific">Homo sapiens</name>
    <name type="common">Human</name>
    <dbReference type="NCBI Taxonomy" id="9606"/>
    <lineage>
        <taxon>Eukaryota</taxon>
        <taxon>Metazoa</taxon>
        <taxon>Chordata</taxon>
        <taxon>Craniata</taxon>
        <taxon>Vertebrata</taxon>
        <taxon>Euteleostomi</taxon>
        <taxon>Mammalia</taxon>
        <taxon>Eutheria</taxon>
        <taxon>Euarchontoglires</taxon>
        <taxon>Primates</taxon>
        <taxon>Haplorrhini</taxon>
        <taxon>Catarrhini</taxon>
        <taxon>Hominidae</taxon>
        <taxon>Homo</taxon>
    </lineage>
</organism>
<dbReference type="EMBL" id="HF583909">
    <property type="protein sequence ID" value="CCQ43406.1"/>
    <property type="molecule type" value="Genomic_DNA"/>
</dbReference>